<dbReference type="InterPro" id="IPR009665">
    <property type="entry name" value="YyaC"/>
</dbReference>
<reference evidence="1 2" key="1">
    <citation type="submission" date="2016-10" db="EMBL/GenBank/DDBJ databases">
        <authorList>
            <person name="de Groot N.N."/>
        </authorList>
    </citation>
    <scope>NUCLEOTIDE SEQUENCE [LARGE SCALE GENOMIC DNA]</scope>
    <source>
        <strain evidence="1 2">DSM 9179</strain>
    </source>
</reference>
<sequence length="176" mass="18945">MLFYYNSDLSETPREMSSQISKFVHPEIIGNRQVIVLCIGSDRSTGDSLGPLIGYKLIKSGLTNVTIYGSLKNPVHATNLNATIDEIYNLYNNPYVIAIDASLGKKDHIGCITLGTGALKPGLGVKKQLPEVGDIHITGIVNLSGAMDTLLLQTTRLSTIMTLADVISEALINSLN</sequence>
<dbReference type="Pfam" id="PF06866">
    <property type="entry name" value="DUF1256"/>
    <property type="match status" value="1"/>
</dbReference>
<evidence type="ECO:0000313" key="2">
    <source>
        <dbReference type="Proteomes" id="UP000199701"/>
    </source>
</evidence>
<evidence type="ECO:0000313" key="1">
    <source>
        <dbReference type="EMBL" id="SEW38589.1"/>
    </source>
</evidence>
<dbReference type="STRING" id="99656.SAMN05421659_1148"/>
<dbReference type="SUPFAM" id="SSF53163">
    <property type="entry name" value="HybD-like"/>
    <property type="match status" value="1"/>
</dbReference>
<keyword evidence="2" id="KW-1185">Reference proteome</keyword>
<dbReference type="RefSeq" id="WP_092455824.1">
    <property type="nucleotide sequence ID" value="NZ_FOJI01000014.1"/>
</dbReference>
<dbReference type="InterPro" id="IPR023430">
    <property type="entry name" value="Pept_HybD-like_dom_sf"/>
</dbReference>
<proteinExistence type="predicted"/>
<dbReference type="Proteomes" id="UP000199701">
    <property type="component" value="Unassembled WGS sequence"/>
</dbReference>
<organism evidence="1 2">
    <name type="scientific">[Clostridium] fimetarium</name>
    <dbReference type="NCBI Taxonomy" id="99656"/>
    <lineage>
        <taxon>Bacteria</taxon>
        <taxon>Bacillati</taxon>
        <taxon>Bacillota</taxon>
        <taxon>Clostridia</taxon>
        <taxon>Lachnospirales</taxon>
        <taxon>Lachnospiraceae</taxon>
    </lineage>
</organism>
<dbReference type="OrthoDB" id="9815953at2"/>
<gene>
    <name evidence="1" type="ORF">SAMN05421659_1148</name>
</gene>
<accession>A0A1I0RCY9</accession>
<name>A0A1I0RCY9_9FIRM</name>
<dbReference type="AlphaFoldDB" id="A0A1I0RCY9"/>
<protein>
    <submittedName>
        <fullName evidence="1">Putative sporulation protein YyaC</fullName>
    </submittedName>
</protein>
<dbReference type="EMBL" id="FOJI01000014">
    <property type="protein sequence ID" value="SEW38589.1"/>
    <property type="molecule type" value="Genomic_DNA"/>
</dbReference>
<dbReference type="NCBIfam" id="TIGR02841">
    <property type="entry name" value="spore_YyaC"/>
    <property type="match status" value="1"/>
</dbReference>